<gene>
    <name evidence="1" type="ORF">CK203_065108</name>
</gene>
<comment type="caution">
    <text evidence="1">The sequence shown here is derived from an EMBL/GenBank/DDBJ whole genome shotgun (WGS) entry which is preliminary data.</text>
</comment>
<proteinExistence type="predicted"/>
<dbReference type="SUPFAM" id="SSF53098">
    <property type="entry name" value="Ribonuclease H-like"/>
    <property type="match status" value="1"/>
</dbReference>
<dbReference type="AlphaFoldDB" id="A0A438FPU9"/>
<organism evidence="1 2">
    <name type="scientific">Vitis vinifera</name>
    <name type="common">Grape</name>
    <dbReference type="NCBI Taxonomy" id="29760"/>
    <lineage>
        <taxon>Eukaryota</taxon>
        <taxon>Viridiplantae</taxon>
        <taxon>Streptophyta</taxon>
        <taxon>Embryophyta</taxon>
        <taxon>Tracheophyta</taxon>
        <taxon>Spermatophyta</taxon>
        <taxon>Magnoliopsida</taxon>
        <taxon>eudicotyledons</taxon>
        <taxon>Gunneridae</taxon>
        <taxon>Pentapetalae</taxon>
        <taxon>rosids</taxon>
        <taxon>Vitales</taxon>
        <taxon>Vitaceae</taxon>
        <taxon>Viteae</taxon>
        <taxon>Vitis</taxon>
    </lineage>
</organism>
<dbReference type="EMBL" id="QGNW01000794">
    <property type="protein sequence ID" value="RVW61965.1"/>
    <property type="molecule type" value="Genomic_DNA"/>
</dbReference>
<sequence>MIETRYNAKVWVLRSDNGGEYQSFDLQKYLEGHGIIQSDYLFQYTPGECHKEIQNSRFMIIISLRKMNLDNLNYYPNSVQESLADPRWKAAMNEEMKSLQKNETWELVECPPGKEASWVSLDLYCEVQGRWMHGVRKAMSEGVQIEEVIVWVEAIPENMVWKLQEMILKKEKPLQNYLSREFEMKDLGPLKYFLGIEVFSIK</sequence>
<evidence type="ECO:0000313" key="1">
    <source>
        <dbReference type="EMBL" id="RVW61965.1"/>
    </source>
</evidence>
<protein>
    <recommendedName>
        <fullName evidence="3">Retrovirus-related Pol polyprotein from transposon TNT 1-94</fullName>
    </recommendedName>
</protein>
<accession>A0A438FPU9</accession>
<dbReference type="Proteomes" id="UP000288805">
    <property type="component" value="Unassembled WGS sequence"/>
</dbReference>
<name>A0A438FPU9_VITVI</name>
<reference evidence="1 2" key="1">
    <citation type="journal article" date="2018" name="PLoS Genet.">
        <title>Population sequencing reveals clonal diversity and ancestral inbreeding in the grapevine cultivar Chardonnay.</title>
        <authorList>
            <person name="Roach M.J."/>
            <person name="Johnson D.L."/>
            <person name="Bohlmann J."/>
            <person name="van Vuuren H.J."/>
            <person name="Jones S.J."/>
            <person name="Pretorius I.S."/>
            <person name="Schmidt S.A."/>
            <person name="Borneman A.R."/>
        </authorList>
    </citation>
    <scope>NUCLEOTIDE SEQUENCE [LARGE SCALE GENOMIC DNA]</scope>
    <source>
        <strain evidence="2">cv. Chardonnay</strain>
        <tissue evidence="1">Leaf</tissue>
    </source>
</reference>
<dbReference type="InterPro" id="IPR012337">
    <property type="entry name" value="RNaseH-like_sf"/>
</dbReference>
<evidence type="ECO:0000313" key="2">
    <source>
        <dbReference type="Proteomes" id="UP000288805"/>
    </source>
</evidence>
<evidence type="ECO:0008006" key="3">
    <source>
        <dbReference type="Google" id="ProtNLM"/>
    </source>
</evidence>